<reference evidence="3 4" key="1">
    <citation type="submission" date="2020-06" db="EMBL/GenBank/DDBJ databases">
        <title>Transcriptomic and genomic resources for Thalictrum thalictroides and T. hernandezii: Facilitating candidate gene discovery in an emerging model plant lineage.</title>
        <authorList>
            <person name="Arias T."/>
            <person name="Riano-Pachon D.M."/>
            <person name="Di Stilio V.S."/>
        </authorList>
    </citation>
    <scope>NUCLEOTIDE SEQUENCE [LARGE SCALE GENOMIC DNA]</scope>
    <source>
        <strain evidence="4">cv. WT478/WT964</strain>
        <tissue evidence="3">Leaves</tissue>
    </source>
</reference>
<gene>
    <name evidence="3" type="ORF">FRX31_008918</name>
</gene>
<feature type="domain" description="DUF4283" evidence="2">
    <location>
        <begin position="126"/>
        <end position="203"/>
    </location>
</feature>
<dbReference type="Pfam" id="PF14111">
    <property type="entry name" value="DUF4283"/>
    <property type="match status" value="1"/>
</dbReference>
<feature type="region of interest" description="Disordered" evidence="1">
    <location>
        <begin position="1"/>
        <end position="49"/>
    </location>
</feature>
<dbReference type="PANTHER" id="PTHR31286">
    <property type="entry name" value="GLYCINE-RICH CELL WALL STRUCTURAL PROTEIN 1.8-LIKE"/>
    <property type="match status" value="1"/>
</dbReference>
<dbReference type="Proteomes" id="UP000554482">
    <property type="component" value="Unassembled WGS sequence"/>
</dbReference>
<keyword evidence="4" id="KW-1185">Reference proteome</keyword>
<evidence type="ECO:0000259" key="2">
    <source>
        <dbReference type="Pfam" id="PF14111"/>
    </source>
</evidence>
<dbReference type="AlphaFoldDB" id="A0A7J6WVT3"/>
<feature type="region of interest" description="Disordered" evidence="1">
    <location>
        <begin position="413"/>
        <end position="443"/>
    </location>
</feature>
<feature type="region of interest" description="Disordered" evidence="1">
    <location>
        <begin position="315"/>
        <end position="335"/>
    </location>
</feature>
<dbReference type="InterPro" id="IPR025558">
    <property type="entry name" value="DUF4283"/>
</dbReference>
<dbReference type="EMBL" id="JABWDY010009353">
    <property type="protein sequence ID" value="KAF5201499.1"/>
    <property type="molecule type" value="Genomic_DNA"/>
</dbReference>
<proteinExistence type="predicted"/>
<accession>A0A7J6WVT3</accession>
<feature type="compositionally biased region" description="Basic and acidic residues" evidence="1">
    <location>
        <begin position="316"/>
        <end position="333"/>
    </location>
</feature>
<dbReference type="OrthoDB" id="1720039at2759"/>
<comment type="caution">
    <text evidence="3">The sequence shown here is derived from an EMBL/GenBank/DDBJ whole genome shotgun (WGS) entry which is preliminary data.</text>
</comment>
<feature type="compositionally biased region" description="Acidic residues" evidence="1">
    <location>
        <begin position="417"/>
        <end position="434"/>
    </location>
</feature>
<evidence type="ECO:0000313" key="4">
    <source>
        <dbReference type="Proteomes" id="UP000554482"/>
    </source>
</evidence>
<protein>
    <recommendedName>
        <fullName evidence="2">DUF4283 domain-containing protein</fullName>
    </recommendedName>
</protein>
<dbReference type="InterPro" id="IPR040256">
    <property type="entry name" value="At4g02000-like"/>
</dbReference>
<evidence type="ECO:0000313" key="3">
    <source>
        <dbReference type="EMBL" id="KAF5201499.1"/>
    </source>
</evidence>
<feature type="compositionally biased region" description="Polar residues" evidence="1">
    <location>
        <begin position="7"/>
        <end position="27"/>
    </location>
</feature>
<evidence type="ECO:0000256" key="1">
    <source>
        <dbReference type="SAM" id="MobiDB-lite"/>
    </source>
</evidence>
<dbReference type="PANTHER" id="PTHR31286:SF180">
    <property type="entry name" value="OS10G0362600 PROTEIN"/>
    <property type="match status" value="1"/>
</dbReference>
<name>A0A7J6WVT3_THATH</name>
<organism evidence="3 4">
    <name type="scientific">Thalictrum thalictroides</name>
    <name type="common">Rue-anemone</name>
    <name type="synonym">Anemone thalictroides</name>
    <dbReference type="NCBI Taxonomy" id="46969"/>
    <lineage>
        <taxon>Eukaryota</taxon>
        <taxon>Viridiplantae</taxon>
        <taxon>Streptophyta</taxon>
        <taxon>Embryophyta</taxon>
        <taxon>Tracheophyta</taxon>
        <taxon>Spermatophyta</taxon>
        <taxon>Magnoliopsida</taxon>
        <taxon>Ranunculales</taxon>
        <taxon>Ranunculaceae</taxon>
        <taxon>Thalictroideae</taxon>
        <taxon>Thalictrum</taxon>
    </lineage>
</organism>
<sequence>MADKAELSTSKIQPFSTPTPFASQTPFLTPPPSVREKHTLQSEENNTHNWLVVDLSANRNKEEGSTALPQENLQKAAEEHGNKRWNSLLKSAPPSAGSEELCYIDPIYEEGKLIIDVDLLNEGSHEWENRVVGFFLDKKLPFSMVKDTVEKKWTLKGSMDLALDGDMYYFTFHNEEDRAQILDEGSFFIAGKLFVIRAWSREVEENRGSITSVPIWVKMFNVPKYLWNKKGLSLLEKEIPNSIVLKVKEGKFLTIPLEYPWKPLVCNKCHVFGHKEDNCERKVPENQAKKLFKVEKGKGGEKEWQTVKKTWRKKFEKNQNHTEAGTSKDREELVEPATIKSPTRILKRGEKDAPIEITNQDTSIGKKLKKTKVMNQYACLENLESEEEGEIATDTPMPIVTETALVVVGNENFLDTNSEEDDNETSDSEDEGLEEVTANEVQVTAPDPSRYLVINQKPKQVTTKRITRSVKKSV</sequence>